<feature type="compositionally biased region" description="Low complexity" evidence="1">
    <location>
        <begin position="152"/>
        <end position="177"/>
    </location>
</feature>
<reference evidence="2 3" key="1">
    <citation type="submission" date="2019-03" db="EMBL/GenBank/DDBJ databases">
        <title>Genomic Encyclopedia of Type Strains, Phase IV (KMG-IV): sequencing the most valuable type-strain genomes for metagenomic binning, comparative biology and taxonomic classification.</title>
        <authorList>
            <person name="Goeker M."/>
        </authorList>
    </citation>
    <scope>NUCLEOTIDE SEQUENCE [LARGE SCALE GENOMIC DNA]</scope>
    <source>
        <strain evidence="2 3">DSM 102969</strain>
    </source>
</reference>
<comment type="caution">
    <text evidence="2">The sequence shown here is derived from an EMBL/GenBank/DDBJ whole genome shotgun (WGS) entry which is preliminary data.</text>
</comment>
<dbReference type="AlphaFoldDB" id="A0A4R6RLY8"/>
<proteinExistence type="predicted"/>
<dbReference type="RefSeq" id="WP_126535355.1">
    <property type="nucleotide sequence ID" value="NZ_BSPM01000008.1"/>
</dbReference>
<dbReference type="EMBL" id="SNXY01000006">
    <property type="protein sequence ID" value="TDP87532.1"/>
    <property type="molecule type" value="Genomic_DNA"/>
</dbReference>
<organism evidence="2 3">
    <name type="scientific">Oharaeibacter diazotrophicus</name>
    <dbReference type="NCBI Taxonomy" id="1920512"/>
    <lineage>
        <taxon>Bacteria</taxon>
        <taxon>Pseudomonadati</taxon>
        <taxon>Pseudomonadota</taxon>
        <taxon>Alphaproteobacteria</taxon>
        <taxon>Hyphomicrobiales</taxon>
        <taxon>Pleomorphomonadaceae</taxon>
        <taxon>Oharaeibacter</taxon>
    </lineage>
</organism>
<name>A0A4R6RLY8_9HYPH</name>
<gene>
    <name evidence="2" type="ORF">EDD54_1429</name>
</gene>
<evidence type="ECO:0000313" key="2">
    <source>
        <dbReference type="EMBL" id="TDP87532.1"/>
    </source>
</evidence>
<keyword evidence="3" id="KW-1185">Reference proteome</keyword>
<evidence type="ECO:0000313" key="3">
    <source>
        <dbReference type="Proteomes" id="UP000294547"/>
    </source>
</evidence>
<dbReference type="OrthoDB" id="9874299at2"/>
<protein>
    <submittedName>
        <fullName evidence="2">Uncharacterized protein</fullName>
    </submittedName>
</protein>
<sequence length="195" mass="20092">MAISGYRAGYQPIRTPQVSIKTYGVAGKWSSEAVRARSTSGSANANDLFFGPQQTGPDYGAMFATISGDGQTEALKDYVKRNVDKFSGGTLQGMLEATGLVDWYTQRQQEELAKAAKSIQDNIDALDLSSLRSDRTKQILAGIEPAKPATAPPTAGTTTTDGTTATGGTSTATTGDATSGGTGTAAASQGVDILV</sequence>
<feature type="region of interest" description="Disordered" evidence="1">
    <location>
        <begin position="141"/>
        <end position="189"/>
    </location>
</feature>
<dbReference type="Proteomes" id="UP000294547">
    <property type="component" value="Unassembled WGS sequence"/>
</dbReference>
<accession>A0A4R6RLY8</accession>
<evidence type="ECO:0000256" key="1">
    <source>
        <dbReference type="SAM" id="MobiDB-lite"/>
    </source>
</evidence>